<dbReference type="Pfam" id="PF03691">
    <property type="entry name" value="UPF0167"/>
    <property type="match status" value="1"/>
</dbReference>
<evidence type="ECO:0000313" key="2">
    <source>
        <dbReference type="EMBL" id="MCS4555147.1"/>
    </source>
</evidence>
<dbReference type="Proteomes" id="UP001201549">
    <property type="component" value="Unassembled WGS sequence"/>
</dbReference>
<protein>
    <submittedName>
        <fullName evidence="2">CbrC family protein</fullName>
    </submittedName>
</protein>
<gene>
    <name evidence="2" type="ORF">L9G74_01720</name>
</gene>
<proteinExistence type="inferred from homology"/>
<evidence type="ECO:0000256" key="1">
    <source>
        <dbReference type="ARBA" id="ARBA00008525"/>
    </source>
</evidence>
<accession>A0ABT2FFT2</accession>
<dbReference type="EMBL" id="JAKOGG010000001">
    <property type="protein sequence ID" value="MCS4555147.1"/>
    <property type="molecule type" value="Genomic_DNA"/>
</dbReference>
<comment type="similarity">
    <text evidence="1">Belongs to the UPF0167 family.</text>
</comment>
<reference evidence="3" key="1">
    <citation type="submission" date="2023-07" db="EMBL/GenBank/DDBJ databases">
        <title>Shewanella mangrovi sp. nov., an acetaldehyde- degrading bacterium isolated from mangrove sediment.</title>
        <authorList>
            <person name="Liu Y."/>
        </authorList>
    </citation>
    <scope>NUCLEOTIDE SEQUENCE [LARGE SCALE GENOMIC DNA]</scope>
    <source>
        <strain evidence="3">C32</strain>
    </source>
</reference>
<name>A0ABT2FFT2_9GAMM</name>
<comment type="caution">
    <text evidence="2">The sequence shown here is derived from an EMBL/GenBank/DDBJ whole genome shotgun (WGS) entry which is preliminary data.</text>
</comment>
<dbReference type="InterPro" id="IPR005363">
    <property type="entry name" value="UPF0167"/>
</dbReference>
<dbReference type="RefSeq" id="WP_238894549.1">
    <property type="nucleotide sequence ID" value="NZ_JAKOGG010000001.1"/>
</dbReference>
<keyword evidence="3" id="KW-1185">Reference proteome</keyword>
<organism evidence="2 3">
    <name type="scientific">Shewanella electrica</name>
    <dbReference type="NCBI Taxonomy" id="515560"/>
    <lineage>
        <taxon>Bacteria</taxon>
        <taxon>Pseudomonadati</taxon>
        <taxon>Pseudomonadota</taxon>
        <taxon>Gammaproteobacteria</taxon>
        <taxon>Alteromonadales</taxon>
        <taxon>Shewanellaceae</taxon>
        <taxon>Shewanella</taxon>
    </lineage>
</organism>
<evidence type="ECO:0000313" key="3">
    <source>
        <dbReference type="Proteomes" id="UP001201549"/>
    </source>
</evidence>
<sequence>MQTQPPAAWPTFKYHPDPIASGVIVRINGTCPCCQQQRGWGYVGPFFCVDEVENICPWCIADGRAAAQFDLTFIDADSMELLGDDAKDSELIQRTPNYFYLAMNDSWPHHCGDYCKITATSAAQINAHKQQLATDIHRICQENDLTEYEFNALIARDDAPFTVQLFQCCHCDEVRLAGGFE</sequence>